<dbReference type="OrthoDB" id="9875737at2"/>
<dbReference type="InParanoid" id="A0A2K4Z9F4"/>
<dbReference type="GeneID" id="37862799"/>
<gene>
    <name evidence="1" type="ORF">BSU_04345</name>
</gene>
<reference evidence="1 2" key="1">
    <citation type="journal article" date="1997" name="Nature">
        <title>The complete genome sequence of the Gram-positive bacterium Bacillus subtilis.</title>
        <authorList>
            <person name="Kunst F."/>
            <person name="Ogasawara N."/>
            <person name="Moszer I."/>
            <person name="Albertini A.M."/>
            <person name="Alloni G."/>
            <person name="Azevedo V."/>
            <person name="Bertero M.G."/>
            <person name="Bessieres P."/>
            <person name="Bolotin A."/>
            <person name="Borchert S."/>
            <person name="Borriss R."/>
            <person name="Boursier L."/>
            <person name="Brans A."/>
            <person name="Braun M."/>
            <person name="Brignell S.C."/>
            <person name="Bron S."/>
            <person name="Brouillet S."/>
            <person name="Bruschi C.V."/>
            <person name="Caldwell B."/>
            <person name="Capuano V."/>
            <person name="Carter N.M."/>
            <person name="Choi S.K."/>
            <person name="Codani J.J."/>
            <person name="Connerton I.F."/>
            <person name="Cummings N.J."/>
            <person name="Daniel R.A."/>
            <person name="Denizot F."/>
            <person name="Devine K.M."/>
            <person name="Dusterhoft A."/>
            <person name="Ehrlich S.D."/>
            <person name="Emmerson P.T."/>
            <person name="Entian K.D."/>
            <person name="Errington J."/>
            <person name="Fabret C."/>
            <person name="Ferrari E."/>
            <person name="Foulger D."/>
            <person name="Fritz C."/>
            <person name="Fujita M."/>
            <person name="Fujita Y."/>
            <person name="Fuma S."/>
            <person name="Galizzi A."/>
            <person name="Galleron N."/>
            <person name="Ghim S.Y."/>
            <person name="Glaser P."/>
            <person name="Goffeau A."/>
            <person name="Golightly E.J."/>
            <person name="Grandi G."/>
            <person name="Guiseppi G."/>
            <person name="Guy B.J."/>
            <person name="Haga K."/>
            <person name="Haiech J."/>
            <person name="Harwood C.R."/>
            <person name="Henaut A."/>
            <person name="Hilbert H."/>
            <person name="Holsappel S."/>
            <person name="Hosono S."/>
            <person name="Hullo M.F."/>
            <person name="Itaya M."/>
            <person name="Jones L."/>
            <person name="Joris B."/>
            <person name="Karamata D."/>
            <person name="Kasahara Y."/>
            <person name="Klaerr-Blanchard M."/>
            <person name="Klein C."/>
            <person name="Kobayashi Y."/>
            <person name="Koetter P."/>
            <person name="Koningstein G."/>
            <person name="Krogh S."/>
            <person name="Kumano M."/>
            <person name="Kurita K."/>
            <person name="Lapidus A."/>
            <person name="Lardinois S."/>
            <person name="Lauber J."/>
            <person name="Lazarevic V."/>
            <person name="Lee S.M."/>
            <person name="Levine A."/>
            <person name="Liu H."/>
            <person name="Masuda S."/>
            <person name="Mauel C."/>
            <person name="Medigue C."/>
            <person name="Medina N."/>
            <person name="Mellado R.P."/>
            <person name="Mizuno M."/>
            <person name="Moestl D."/>
            <person name="Nakai S."/>
            <person name="Noback M."/>
            <person name="Noone D."/>
            <person name="O'Reilly M."/>
            <person name="Ogawa K."/>
            <person name="Ogiwara A."/>
            <person name="Oudega B."/>
            <person name="Park S.H."/>
            <person name="Parro V."/>
            <person name="Pohl T.M."/>
            <person name="Portetelle D."/>
            <person name="Porwollik S."/>
            <person name="Prescott A.M."/>
            <person name="Presecan E."/>
            <person name="Pujic P."/>
            <person name="Purnelle B."/>
            <person name="Rapoport G."/>
            <person name="Rey M."/>
            <person name="Reynolds S."/>
            <person name="Rieger M."/>
            <person name="Rivolta C."/>
            <person name="Rocha E."/>
            <person name="Roche B."/>
            <person name="Rose M."/>
            <person name="Sadaie Y."/>
            <person name="Sato T."/>
            <person name="Scanlan E."/>
            <person name="Schleich S."/>
            <person name="Schroeter R."/>
            <person name="Scoffone F."/>
            <person name="Sekiguchi J."/>
            <person name="Sekowska A."/>
            <person name="Seror S.J."/>
            <person name="Serror P."/>
            <person name="Shin B.S."/>
            <person name="Soldo B."/>
            <person name="Sorokin A."/>
            <person name="Tacconi E."/>
            <person name="Takagi T."/>
            <person name="Takahashi H."/>
            <person name="Takemaru K."/>
            <person name="Takeuchi M."/>
            <person name="Tamakoshi A."/>
            <person name="Tanaka T."/>
            <person name="Terpstra P."/>
            <person name="Tognoni A."/>
            <person name="Tosato V."/>
            <person name="Uchiyama S."/>
            <person name="Vandenbol M."/>
            <person name="Vannier F."/>
            <person name="Vassarotti A."/>
            <person name="Viari A."/>
            <person name="Wambutt R."/>
            <person name="Wedler E."/>
            <person name="Wedler H."/>
            <person name="Weitzenegger T."/>
            <person name="Winters P."/>
            <person name="Wipat A."/>
            <person name="Yamamoto H."/>
            <person name="Yamane K."/>
            <person name="Yasumoto K."/>
            <person name="Yata K."/>
            <person name="Yoshida K."/>
            <person name="Yoshikawa H.F."/>
            <person name="Zumstein E."/>
            <person name="Yoshikawa H."/>
            <person name="Danchin A."/>
        </authorList>
    </citation>
    <scope>NUCLEOTIDE SEQUENCE [LARGE SCALE GENOMIC DNA]</scope>
    <source>
        <strain evidence="1 2">168</strain>
    </source>
</reference>
<dbReference type="RefSeq" id="YP_009513943.1">
    <property type="nucleotide sequence ID" value="NC_000964.3"/>
</dbReference>
<accession>A0A2K4Z9F4</accession>
<proteinExistence type="predicted"/>
<dbReference type="RefSeq" id="WP_119122842.1">
    <property type="nucleotide sequence ID" value="NC_000964.3"/>
</dbReference>
<dbReference type="Proteomes" id="UP000001570">
    <property type="component" value="Chromosome"/>
</dbReference>
<organism evidence="1 2">
    <name type="scientific">Bacillus subtilis (strain 168)</name>
    <dbReference type="NCBI Taxonomy" id="224308"/>
    <lineage>
        <taxon>Bacteria</taxon>
        <taxon>Bacillati</taxon>
        <taxon>Bacillota</taxon>
        <taxon>Bacilli</taxon>
        <taxon>Bacillales</taxon>
        <taxon>Bacillaceae</taxon>
        <taxon>Bacillus</taxon>
    </lineage>
</organism>
<protein>
    <submittedName>
        <fullName evidence="1">Uncharacterized protein</fullName>
    </submittedName>
</protein>
<dbReference type="AlphaFoldDB" id="A0A2K4Z9F4"/>
<dbReference type="EMBL" id="AL009126">
    <property type="protein sequence ID" value="SOX90542.1"/>
    <property type="molecule type" value="Genomic_DNA"/>
</dbReference>
<dbReference type="EnsemblBacteria" id="SOX90542">
    <property type="protein sequence ID" value="SOX90542"/>
    <property type="gene ID" value="BSU_04345"/>
</dbReference>
<evidence type="ECO:0000313" key="1">
    <source>
        <dbReference type="EMBL" id="SOX90542.1"/>
    </source>
</evidence>
<sequence>MIRISMQGQMHLPLKQDAFVLLSVSSMAKSVPNTYTDHFMNSNMLKIHLFPKKKKKTRALRAPVFLK</sequence>
<evidence type="ECO:0000313" key="2">
    <source>
        <dbReference type="Proteomes" id="UP000001570"/>
    </source>
</evidence>
<keyword evidence="2" id="KW-1185">Reference proteome</keyword>
<name>A0A2K4Z9F4_BACSU</name>